<evidence type="ECO:0000313" key="2">
    <source>
        <dbReference type="Proteomes" id="UP001596415"/>
    </source>
</evidence>
<dbReference type="InterPro" id="IPR025234">
    <property type="entry name" value="YjzH-like"/>
</dbReference>
<keyword evidence="2" id="KW-1185">Reference proteome</keyword>
<dbReference type="RefSeq" id="WP_380216788.1">
    <property type="nucleotide sequence ID" value="NZ_JBHTBN010000001.1"/>
</dbReference>
<comment type="caution">
    <text evidence="1">The sequence shown here is derived from an EMBL/GenBank/DDBJ whole genome shotgun (WGS) entry which is preliminary data.</text>
</comment>
<evidence type="ECO:0000313" key="1">
    <source>
        <dbReference type="EMBL" id="MFC7356951.1"/>
    </source>
</evidence>
<dbReference type="EMBL" id="JBHTBN010000001">
    <property type="protein sequence ID" value="MFC7356951.1"/>
    <property type="molecule type" value="Genomic_DNA"/>
</dbReference>
<reference evidence="2" key="1">
    <citation type="journal article" date="2019" name="Int. J. Syst. Evol. Microbiol.">
        <title>The Global Catalogue of Microorganisms (GCM) 10K type strain sequencing project: providing services to taxonomists for standard genome sequencing and annotation.</title>
        <authorList>
            <consortium name="The Broad Institute Genomics Platform"/>
            <consortium name="The Broad Institute Genome Sequencing Center for Infectious Disease"/>
            <person name="Wu L."/>
            <person name="Ma J."/>
        </authorList>
    </citation>
    <scope>NUCLEOTIDE SEQUENCE [LARGE SCALE GENOMIC DNA]</scope>
    <source>
        <strain evidence="2">CGMCC 1.16306</strain>
    </source>
</reference>
<sequence>MFEYKILQSKFSFTGNSKKFEELVNSQAREGWKVIGFTNESGQFYAMLERSKNR</sequence>
<proteinExistence type="predicted"/>
<protein>
    <submittedName>
        <fullName evidence="1">DUF4177 domain-containing protein</fullName>
    </submittedName>
</protein>
<accession>A0ABW2MTD1</accession>
<dbReference type="Pfam" id="PF13783">
    <property type="entry name" value="DUF4177"/>
    <property type="match status" value="1"/>
</dbReference>
<dbReference type="Proteomes" id="UP001596415">
    <property type="component" value="Unassembled WGS sequence"/>
</dbReference>
<name>A0ABW2MTD1_9FLAO</name>
<organism evidence="1 2">
    <name type="scientific">Jejudonia soesokkakensis</name>
    <dbReference type="NCBI Taxonomy" id="1323432"/>
    <lineage>
        <taxon>Bacteria</taxon>
        <taxon>Pseudomonadati</taxon>
        <taxon>Bacteroidota</taxon>
        <taxon>Flavobacteriia</taxon>
        <taxon>Flavobacteriales</taxon>
        <taxon>Flavobacteriaceae</taxon>
        <taxon>Jejudonia</taxon>
    </lineage>
</organism>
<gene>
    <name evidence="1" type="ORF">ACFQO1_04585</name>
</gene>